<evidence type="ECO:0000313" key="2">
    <source>
        <dbReference type="Proteomes" id="UP001371456"/>
    </source>
</evidence>
<organism evidence="1 2">
    <name type="scientific">Solanum bulbocastanum</name>
    <name type="common">Wild potato</name>
    <dbReference type="NCBI Taxonomy" id="147425"/>
    <lineage>
        <taxon>Eukaryota</taxon>
        <taxon>Viridiplantae</taxon>
        <taxon>Streptophyta</taxon>
        <taxon>Embryophyta</taxon>
        <taxon>Tracheophyta</taxon>
        <taxon>Spermatophyta</taxon>
        <taxon>Magnoliopsida</taxon>
        <taxon>eudicotyledons</taxon>
        <taxon>Gunneridae</taxon>
        <taxon>Pentapetalae</taxon>
        <taxon>asterids</taxon>
        <taxon>lamiids</taxon>
        <taxon>Solanales</taxon>
        <taxon>Solanaceae</taxon>
        <taxon>Solanoideae</taxon>
        <taxon>Solaneae</taxon>
        <taxon>Solanum</taxon>
    </lineage>
</organism>
<protein>
    <submittedName>
        <fullName evidence="1">Uncharacterized protein</fullName>
    </submittedName>
</protein>
<proteinExistence type="predicted"/>
<dbReference type="Proteomes" id="UP001371456">
    <property type="component" value="Unassembled WGS sequence"/>
</dbReference>
<keyword evidence="2" id="KW-1185">Reference proteome</keyword>
<accession>A0AAN8T5J7</accession>
<gene>
    <name evidence="1" type="ORF">RDI58_024776</name>
</gene>
<evidence type="ECO:0000313" key="1">
    <source>
        <dbReference type="EMBL" id="KAK6778058.1"/>
    </source>
</evidence>
<reference evidence="1 2" key="1">
    <citation type="submission" date="2024-02" db="EMBL/GenBank/DDBJ databases">
        <title>de novo genome assembly of Solanum bulbocastanum strain 11H21.</title>
        <authorList>
            <person name="Hosaka A.J."/>
        </authorList>
    </citation>
    <scope>NUCLEOTIDE SEQUENCE [LARGE SCALE GENOMIC DNA]</scope>
    <source>
        <tissue evidence="1">Young leaves</tissue>
    </source>
</reference>
<comment type="caution">
    <text evidence="1">The sequence shown here is derived from an EMBL/GenBank/DDBJ whole genome shotgun (WGS) entry which is preliminary data.</text>
</comment>
<dbReference type="EMBL" id="JBANQN010000010">
    <property type="protein sequence ID" value="KAK6778058.1"/>
    <property type="molecule type" value="Genomic_DNA"/>
</dbReference>
<sequence length="90" mass="10315">MENLNWNGKFSKSLQSAAESDSVWERFLPSVYQSINSASLTTVPDFVSKKDLYVYLCRHPLLIDAGRKGDRVAINRVLSMKGNREEMYKL</sequence>
<dbReference type="AlphaFoldDB" id="A0AAN8T5J7"/>
<name>A0AAN8T5J7_SOLBU</name>